<evidence type="ECO:0000256" key="1">
    <source>
        <dbReference type="SAM" id="MobiDB-lite"/>
    </source>
</evidence>
<dbReference type="OrthoDB" id="9808839at2"/>
<accession>A0A1W2E5F1</accession>
<dbReference type="Proteomes" id="UP000192656">
    <property type="component" value="Unassembled WGS sequence"/>
</dbReference>
<feature type="compositionally biased region" description="Basic and acidic residues" evidence="1">
    <location>
        <begin position="40"/>
        <end position="63"/>
    </location>
</feature>
<keyword evidence="4" id="KW-1185">Reference proteome</keyword>
<evidence type="ECO:0000313" key="3">
    <source>
        <dbReference type="EMBL" id="SMD05013.1"/>
    </source>
</evidence>
<evidence type="ECO:0000256" key="2">
    <source>
        <dbReference type="SAM" id="SignalP"/>
    </source>
</evidence>
<feature type="region of interest" description="Disordered" evidence="1">
    <location>
        <begin position="22"/>
        <end position="101"/>
    </location>
</feature>
<proteinExistence type="predicted"/>
<feature type="signal peptide" evidence="2">
    <location>
        <begin position="1"/>
        <end position="27"/>
    </location>
</feature>
<feature type="compositionally biased region" description="Basic and acidic residues" evidence="1">
    <location>
        <begin position="71"/>
        <end position="90"/>
    </location>
</feature>
<protein>
    <submittedName>
        <fullName evidence="3">Regulator RcnB of Ni and Co efflux</fullName>
    </submittedName>
</protein>
<dbReference type="EMBL" id="FWXR01000021">
    <property type="protein sequence ID" value="SMD05013.1"/>
    <property type="molecule type" value="Genomic_DNA"/>
</dbReference>
<dbReference type="InterPro" id="IPR024572">
    <property type="entry name" value="RcnB"/>
</dbReference>
<evidence type="ECO:0000313" key="4">
    <source>
        <dbReference type="Proteomes" id="UP000192656"/>
    </source>
</evidence>
<dbReference type="STRING" id="937218.SAMN06297251_12165"/>
<dbReference type="RefSeq" id="WP_084411963.1">
    <property type="nucleotide sequence ID" value="NZ_FWXR01000021.1"/>
</dbReference>
<gene>
    <name evidence="3" type="ORF">SAMN06297251_12165</name>
</gene>
<dbReference type="Gene3D" id="3.10.450.160">
    <property type="entry name" value="inner membrane protein cigr"/>
    <property type="match status" value="1"/>
</dbReference>
<dbReference type="Pfam" id="PF11776">
    <property type="entry name" value="RcnB"/>
    <property type="match status" value="1"/>
</dbReference>
<feature type="chain" id="PRO_5012031920" evidence="2">
    <location>
        <begin position="28"/>
        <end position="150"/>
    </location>
</feature>
<reference evidence="3 4" key="1">
    <citation type="submission" date="2017-04" db="EMBL/GenBank/DDBJ databases">
        <authorList>
            <person name="Afonso C.L."/>
            <person name="Miller P.J."/>
            <person name="Scott M.A."/>
            <person name="Spackman E."/>
            <person name="Goraichik I."/>
            <person name="Dimitrov K.M."/>
            <person name="Suarez D.L."/>
            <person name="Swayne D.E."/>
        </authorList>
    </citation>
    <scope>NUCLEOTIDE SEQUENCE [LARGE SCALE GENOMIC DNA]</scope>
    <source>
        <strain evidence="3 4">CGMCC 1.10972</strain>
    </source>
</reference>
<dbReference type="AlphaFoldDB" id="A0A1W2E5F1"/>
<organism evidence="3 4">
    <name type="scientific">Fulvimarina manganoxydans</name>
    <dbReference type="NCBI Taxonomy" id="937218"/>
    <lineage>
        <taxon>Bacteria</taxon>
        <taxon>Pseudomonadati</taxon>
        <taxon>Pseudomonadota</taxon>
        <taxon>Alphaproteobacteria</taxon>
        <taxon>Hyphomicrobiales</taxon>
        <taxon>Aurantimonadaceae</taxon>
        <taxon>Fulvimarina</taxon>
    </lineage>
</organism>
<sequence length="150" mass="16492">MLTRSIAIALSMTLAAPALTATSPAMAQSSRKLLPAQAPKEGEQKRSEEHAAPKGSTPREVKSRQTTPKLTEAKREAPEQVNAHRADHGRDWHRRGGTVPKAYRGHVVSDWQKHGLRRPDERHRWVKVDGDYLLIATKSGLVAAIVAAAR</sequence>
<keyword evidence="2" id="KW-0732">Signal</keyword>
<name>A0A1W2E5F1_9HYPH</name>